<gene>
    <name evidence="2" type="ORF">METZ01_LOCUS195035</name>
</gene>
<organism evidence="2">
    <name type="scientific">marine metagenome</name>
    <dbReference type="NCBI Taxonomy" id="408172"/>
    <lineage>
        <taxon>unclassified sequences</taxon>
        <taxon>metagenomes</taxon>
        <taxon>ecological metagenomes</taxon>
    </lineage>
</organism>
<name>A0A382DWR9_9ZZZZ</name>
<feature type="domain" description="SWIM-type" evidence="1">
    <location>
        <begin position="63"/>
        <end position="96"/>
    </location>
</feature>
<dbReference type="AlphaFoldDB" id="A0A382DWR9"/>
<dbReference type="PROSITE" id="PS50966">
    <property type="entry name" value="ZF_SWIM"/>
    <property type="match status" value="1"/>
</dbReference>
<accession>A0A382DWR9</accession>
<dbReference type="GO" id="GO:0008270">
    <property type="term" value="F:zinc ion binding"/>
    <property type="evidence" value="ECO:0007669"/>
    <property type="project" value="InterPro"/>
</dbReference>
<dbReference type="Pfam" id="PF04434">
    <property type="entry name" value="SWIM"/>
    <property type="match status" value="1"/>
</dbReference>
<protein>
    <recommendedName>
        <fullName evidence="1">SWIM-type domain-containing protein</fullName>
    </recommendedName>
</protein>
<evidence type="ECO:0000313" key="2">
    <source>
        <dbReference type="EMBL" id="SVB42181.1"/>
    </source>
</evidence>
<evidence type="ECO:0000259" key="1">
    <source>
        <dbReference type="PROSITE" id="PS50966"/>
    </source>
</evidence>
<dbReference type="EMBL" id="UINC01041218">
    <property type="protein sequence ID" value="SVB42181.1"/>
    <property type="molecule type" value="Genomic_DNA"/>
</dbReference>
<sequence>MTNRYTKRHSKIFGDIKSAPGAIPYITNLREWANKRVREYDLQRSKLPTIKTYKIQGSNNNIYTLTVRGNQKSCSCPGYQFRQKCKHAILWTPAYGRL</sequence>
<proteinExistence type="predicted"/>
<dbReference type="InterPro" id="IPR007527">
    <property type="entry name" value="Znf_SWIM"/>
</dbReference>
<reference evidence="2" key="1">
    <citation type="submission" date="2018-05" db="EMBL/GenBank/DDBJ databases">
        <authorList>
            <person name="Lanie J.A."/>
            <person name="Ng W.-L."/>
            <person name="Kazmierczak K.M."/>
            <person name="Andrzejewski T.M."/>
            <person name="Davidsen T.M."/>
            <person name="Wayne K.J."/>
            <person name="Tettelin H."/>
            <person name="Glass J.I."/>
            <person name="Rusch D."/>
            <person name="Podicherti R."/>
            <person name="Tsui H.-C.T."/>
            <person name="Winkler M.E."/>
        </authorList>
    </citation>
    <scope>NUCLEOTIDE SEQUENCE</scope>
</reference>